<evidence type="ECO:0000313" key="2">
    <source>
        <dbReference type="Proteomes" id="UP001213015"/>
    </source>
</evidence>
<name>A0AAP3GWF1_9LACO</name>
<evidence type="ECO:0000313" key="1">
    <source>
        <dbReference type="EMBL" id="MCZ3844664.1"/>
    </source>
</evidence>
<comment type="caution">
    <text evidence="1">The sequence shown here is derived from an EMBL/GenBank/DDBJ whole genome shotgun (WGS) entry which is preliminary data.</text>
</comment>
<protein>
    <submittedName>
        <fullName evidence="1">Uncharacterized protein</fullName>
    </submittedName>
</protein>
<organism evidence="1 2">
    <name type="scientific">Lactobacillus mulieris</name>
    <dbReference type="NCBI Taxonomy" id="2508708"/>
    <lineage>
        <taxon>Bacteria</taxon>
        <taxon>Bacillati</taxon>
        <taxon>Bacillota</taxon>
        <taxon>Bacilli</taxon>
        <taxon>Lactobacillales</taxon>
        <taxon>Lactobacillaceae</taxon>
        <taxon>Lactobacillus</taxon>
    </lineage>
</organism>
<accession>A0AAP3GWF1</accession>
<dbReference type="AlphaFoldDB" id="A0AAP3GWF1"/>
<dbReference type="RefSeq" id="WP_240401094.1">
    <property type="nucleotide sequence ID" value="NZ_JAKHFH010000002.1"/>
</dbReference>
<gene>
    <name evidence="1" type="ORF">L2422_03885</name>
</gene>
<sequence>MNTSKEMTIILDRNYSLLGKKEKNKINEAVKNANKPVQVSNNFPALIRNAIKQTAKVQKTKITQDKYYDDFLSQLDTSIEFISSNDTKPTSPTLAKNIQKMFPNIKINSDENESIENYYYPNFEINKDNDHITFNTYQKYLSGVKRPSIIRMHNLLKYFEETTNVPDTRKYEYDFFDINYLKNYNSFTYHQTLFNDLKQEINYIFQIITDSLKCLDKMNKAIEELLSDTQNTLTQNIEWIRNFSKFNNIALAKLDLAQKILHLEEIKLTDISKITLENRNNFFKKINYYINYYIEEAHFPFYNDVLTGKPINTIIGNSIDHYFSEKYYDITSPNWIPVQINEANFIYLISVKAILDFLHEMPYRIKSNNDLLNTPSFNLKKQNLELLASLRQLIHMHPLLIHQLQDFL</sequence>
<dbReference type="EMBL" id="JAKHLF010000004">
    <property type="protein sequence ID" value="MCZ3844664.1"/>
    <property type="molecule type" value="Genomic_DNA"/>
</dbReference>
<reference evidence="1" key="1">
    <citation type="submission" date="2022-01" db="EMBL/GenBank/DDBJ databases">
        <title>VMRC isolate genome collection.</title>
        <authorList>
            <person name="France M."/>
            <person name="Rutt L."/>
            <person name="Humphrys M."/>
            <person name="Ravel J."/>
        </authorList>
    </citation>
    <scope>NUCLEOTIDE SEQUENCE</scope>
    <source>
        <strain evidence="1">C0127B5</strain>
    </source>
</reference>
<dbReference type="Proteomes" id="UP001213015">
    <property type="component" value="Unassembled WGS sequence"/>
</dbReference>
<proteinExistence type="predicted"/>